<dbReference type="PANTHER" id="PTHR46211">
    <property type="entry name" value="GLYCEROPHOSPHORYL DIESTER PHOSPHODIESTERASE"/>
    <property type="match status" value="1"/>
</dbReference>
<dbReference type="PANTHER" id="PTHR46211:SF8">
    <property type="entry name" value="PHOSPHODIESTERASE"/>
    <property type="match status" value="1"/>
</dbReference>
<evidence type="ECO:0000313" key="3">
    <source>
        <dbReference type="EMBL" id="MFD1421941.1"/>
    </source>
</evidence>
<dbReference type="InterPro" id="IPR030395">
    <property type="entry name" value="GP_PDE_dom"/>
</dbReference>
<reference evidence="4" key="1">
    <citation type="journal article" date="2019" name="Int. J. Syst. Evol. Microbiol.">
        <title>The Global Catalogue of Microorganisms (GCM) 10K type strain sequencing project: providing services to taxonomists for standard genome sequencing and annotation.</title>
        <authorList>
            <consortium name="The Broad Institute Genomics Platform"/>
            <consortium name="The Broad Institute Genome Sequencing Center for Infectious Disease"/>
            <person name="Wu L."/>
            <person name="Ma J."/>
        </authorList>
    </citation>
    <scope>NUCLEOTIDE SEQUENCE [LARGE SCALE GENOMIC DNA]</scope>
    <source>
        <strain evidence="4">CCM 8931</strain>
    </source>
</reference>
<sequence length="507" mass="57601">MQRYWQILMRGRRQLTGPWLGLVCLTLLVKVVGVTFGGWSALVGLGLLSLCLPLIVTHWRFNRSFWLIWSLQLLLGLIWLPLGWGGYTATLQAGLTLSAPLQNAIFTIRYQWGPMVGAIWGLLWLSSFKWLPSTWQQLKQPTSWRQWWLIGWHQSFWRVVWQLIKLLRWLGCWVISALIGVGLTFSIERLNPMAGQLTSWLVLAGLLWELIVLILDGLTTQVQRPVGSKRPIWLVSGLLLCVSLGFAGWWLSGTVTTAPAIIAHRGVDGHNGVQNTTSALKRTVKATHPAAVEMDIQPTLDRHWVVMHDPTLSHLSQRQGPVRDYRLQQLIGLPLWENGERGQLSTFKQYLRTARQLNQPLLVEIKAIGSAADLMAPFGHAYARQLRQAHSQVHSLDYEVVARLKQYDPKLRVGYITPFNLTSFSDNVADFYSLQALTLTREQLAAATRQHKPVYVWTPDGKLAQQRLAVMGVNGIITNQPGQLRHLLTHTRQVYTVQLINWLFNLL</sequence>
<gene>
    <name evidence="3" type="ORF">ACFQ5L_13425</name>
</gene>
<accession>A0ABW4C331</accession>
<dbReference type="CDD" id="cd08579">
    <property type="entry name" value="GDPD_memb_like"/>
    <property type="match status" value="1"/>
</dbReference>
<dbReference type="SUPFAM" id="SSF51695">
    <property type="entry name" value="PLC-like phosphodiesterases"/>
    <property type="match status" value="1"/>
</dbReference>
<name>A0ABW4C331_9LACO</name>
<keyword evidence="1" id="KW-0812">Transmembrane</keyword>
<proteinExistence type="predicted"/>
<evidence type="ECO:0000259" key="2">
    <source>
        <dbReference type="PROSITE" id="PS51704"/>
    </source>
</evidence>
<keyword evidence="4" id="KW-1185">Reference proteome</keyword>
<keyword evidence="1" id="KW-1133">Transmembrane helix</keyword>
<dbReference type="Gene3D" id="3.20.20.190">
    <property type="entry name" value="Phosphatidylinositol (PI) phosphodiesterase"/>
    <property type="match status" value="1"/>
</dbReference>
<protein>
    <submittedName>
        <fullName evidence="3">Glycerophosphodiester phosphodiesterase</fullName>
    </submittedName>
</protein>
<feature type="transmembrane region" description="Helical" evidence="1">
    <location>
        <begin position="66"/>
        <end position="90"/>
    </location>
</feature>
<keyword evidence="1" id="KW-0472">Membrane</keyword>
<organism evidence="3 4">
    <name type="scientific">Lactiplantibacillus songbeiensis</name>
    <dbReference type="NCBI Taxonomy" id="2559920"/>
    <lineage>
        <taxon>Bacteria</taxon>
        <taxon>Bacillati</taxon>
        <taxon>Bacillota</taxon>
        <taxon>Bacilli</taxon>
        <taxon>Lactobacillales</taxon>
        <taxon>Lactobacillaceae</taxon>
        <taxon>Lactiplantibacillus</taxon>
    </lineage>
</organism>
<dbReference type="Pfam" id="PF03009">
    <property type="entry name" value="GDPD"/>
    <property type="match status" value="1"/>
</dbReference>
<feature type="transmembrane region" description="Helical" evidence="1">
    <location>
        <begin position="166"/>
        <end position="187"/>
    </location>
</feature>
<feature type="transmembrane region" description="Helical" evidence="1">
    <location>
        <begin position="199"/>
        <end position="219"/>
    </location>
</feature>
<feature type="transmembrane region" description="Helical" evidence="1">
    <location>
        <begin position="231"/>
        <end position="251"/>
    </location>
</feature>
<comment type="caution">
    <text evidence="3">The sequence shown here is derived from an EMBL/GenBank/DDBJ whole genome shotgun (WGS) entry which is preliminary data.</text>
</comment>
<feature type="domain" description="GP-PDE" evidence="2">
    <location>
        <begin position="259"/>
        <end position="488"/>
    </location>
</feature>
<feature type="transmembrane region" description="Helical" evidence="1">
    <location>
        <begin position="15"/>
        <end position="33"/>
    </location>
</feature>
<dbReference type="Proteomes" id="UP001597188">
    <property type="component" value="Unassembled WGS sequence"/>
</dbReference>
<dbReference type="EMBL" id="JBHTOJ010000047">
    <property type="protein sequence ID" value="MFD1421941.1"/>
    <property type="molecule type" value="Genomic_DNA"/>
</dbReference>
<dbReference type="PROSITE" id="PS51704">
    <property type="entry name" value="GP_PDE"/>
    <property type="match status" value="1"/>
</dbReference>
<evidence type="ECO:0000313" key="4">
    <source>
        <dbReference type="Proteomes" id="UP001597188"/>
    </source>
</evidence>
<evidence type="ECO:0000256" key="1">
    <source>
        <dbReference type="SAM" id="Phobius"/>
    </source>
</evidence>
<dbReference type="RefSeq" id="WP_223876783.1">
    <property type="nucleotide sequence ID" value="NZ_BJDL01000011.1"/>
</dbReference>
<dbReference type="InterPro" id="IPR017946">
    <property type="entry name" value="PLC-like_Pdiesterase_TIM-brl"/>
</dbReference>